<dbReference type="SUPFAM" id="SSF103473">
    <property type="entry name" value="MFS general substrate transporter"/>
    <property type="match status" value="1"/>
</dbReference>
<sequence length="438" mass="48422">MGTALLPQVLSNHFEDHIDKAIGIASSGGSLGAFVLPILVDKIIVEYGTSGMFMILSGVILNGVPAALLLRKLDDSVLKCKKNADGILKGSIYGKHEITESIKKDHIHEEKHVTNMELNTETSSHQNKRPSENFKVFEMQNDTISYINVQQENNINESTYHEGSKHPKALNAFINENTLTDVKIVAEDRNINHPAILQNVVCSEPLKESSELTNNSLYSQCSRKGKSSSTPNEEGASSNSFHVFLDVTYILILLTMGFMQIVITTLGTVIVDASTDKGVPESDGVDILICMSFTDMIGRFCLGYITDGGYMTKINFQILCIGGFVIFHILFIFAEGFIMVMISVGFVGFFAAGHIMINIGIINQCIEKEFLTMASASRFFAFAFMSFVQAPMIGFFRENLKSYNGLFILMSGISGICMVLTWLTPIAAKRRDKKKLLR</sequence>
<dbReference type="PANTHER" id="PTHR11360">
    <property type="entry name" value="MONOCARBOXYLATE TRANSPORTER"/>
    <property type="match status" value="1"/>
</dbReference>
<evidence type="ECO:0008006" key="4">
    <source>
        <dbReference type="Google" id="ProtNLM"/>
    </source>
</evidence>
<feature type="transmembrane region" description="Helical" evidence="1">
    <location>
        <begin position="314"/>
        <end position="334"/>
    </location>
</feature>
<reference evidence="2" key="1">
    <citation type="submission" date="2020-07" db="EMBL/GenBank/DDBJ databases">
        <title>Multicomponent nature underlies the extraordinary mechanical properties of spider dragline silk.</title>
        <authorList>
            <person name="Kono N."/>
            <person name="Nakamura H."/>
            <person name="Mori M."/>
            <person name="Yoshida Y."/>
            <person name="Ohtoshi R."/>
            <person name="Malay A.D."/>
            <person name="Moran D.A.P."/>
            <person name="Tomita M."/>
            <person name="Numata K."/>
            <person name="Arakawa K."/>
        </authorList>
    </citation>
    <scope>NUCLEOTIDE SEQUENCE</scope>
</reference>
<dbReference type="AlphaFoldDB" id="A0A8X6KGM6"/>
<proteinExistence type="predicted"/>
<dbReference type="OrthoDB" id="6420969at2759"/>
<feature type="transmembrane region" description="Helical" evidence="1">
    <location>
        <begin position="283"/>
        <end position="302"/>
    </location>
</feature>
<feature type="transmembrane region" description="Helical" evidence="1">
    <location>
        <begin position="52"/>
        <end position="70"/>
    </location>
</feature>
<name>A0A8X6KGM6_TRICU</name>
<keyword evidence="1" id="KW-0472">Membrane</keyword>
<feature type="transmembrane region" description="Helical" evidence="1">
    <location>
        <begin position="247"/>
        <end position="271"/>
    </location>
</feature>
<comment type="caution">
    <text evidence="2">The sequence shown here is derived from an EMBL/GenBank/DDBJ whole genome shotgun (WGS) entry which is preliminary data.</text>
</comment>
<protein>
    <recommendedName>
        <fullName evidence="4">Monocarboxylate transporter</fullName>
    </recommendedName>
</protein>
<keyword evidence="1" id="KW-1133">Transmembrane helix</keyword>
<keyword evidence="1" id="KW-0812">Transmembrane</keyword>
<dbReference type="Proteomes" id="UP000887116">
    <property type="component" value="Unassembled WGS sequence"/>
</dbReference>
<evidence type="ECO:0000313" key="3">
    <source>
        <dbReference type="Proteomes" id="UP000887116"/>
    </source>
</evidence>
<gene>
    <name evidence="2" type="primary">AVEN_32663_1</name>
    <name evidence="2" type="ORF">TNCT_142201</name>
</gene>
<dbReference type="EMBL" id="BMAO01030940">
    <property type="protein sequence ID" value="GFQ71328.1"/>
    <property type="molecule type" value="Genomic_DNA"/>
</dbReference>
<feature type="transmembrane region" description="Helical" evidence="1">
    <location>
        <begin position="340"/>
        <end position="359"/>
    </location>
</feature>
<dbReference type="PANTHER" id="PTHR11360:SF303">
    <property type="entry name" value="MAJOR FACILITATOR SUPERFAMILY (MFS) PROFILE DOMAIN-CONTAINING PROTEIN"/>
    <property type="match status" value="1"/>
</dbReference>
<accession>A0A8X6KGM6</accession>
<feature type="transmembrane region" description="Helical" evidence="1">
    <location>
        <begin position="21"/>
        <end position="40"/>
    </location>
</feature>
<dbReference type="InterPro" id="IPR036259">
    <property type="entry name" value="MFS_trans_sf"/>
</dbReference>
<dbReference type="InterPro" id="IPR050327">
    <property type="entry name" value="Proton-linked_MCT"/>
</dbReference>
<feature type="transmembrane region" description="Helical" evidence="1">
    <location>
        <begin position="379"/>
        <end position="397"/>
    </location>
</feature>
<evidence type="ECO:0000256" key="1">
    <source>
        <dbReference type="SAM" id="Phobius"/>
    </source>
</evidence>
<feature type="transmembrane region" description="Helical" evidence="1">
    <location>
        <begin position="403"/>
        <end position="428"/>
    </location>
</feature>
<evidence type="ECO:0000313" key="2">
    <source>
        <dbReference type="EMBL" id="GFQ71328.1"/>
    </source>
</evidence>
<dbReference type="GO" id="GO:0008028">
    <property type="term" value="F:monocarboxylic acid transmembrane transporter activity"/>
    <property type="evidence" value="ECO:0007669"/>
    <property type="project" value="TreeGrafter"/>
</dbReference>
<organism evidence="2 3">
    <name type="scientific">Trichonephila clavata</name>
    <name type="common">Joro spider</name>
    <name type="synonym">Nephila clavata</name>
    <dbReference type="NCBI Taxonomy" id="2740835"/>
    <lineage>
        <taxon>Eukaryota</taxon>
        <taxon>Metazoa</taxon>
        <taxon>Ecdysozoa</taxon>
        <taxon>Arthropoda</taxon>
        <taxon>Chelicerata</taxon>
        <taxon>Arachnida</taxon>
        <taxon>Araneae</taxon>
        <taxon>Araneomorphae</taxon>
        <taxon>Entelegynae</taxon>
        <taxon>Araneoidea</taxon>
        <taxon>Nephilidae</taxon>
        <taxon>Trichonephila</taxon>
    </lineage>
</organism>
<keyword evidence="3" id="KW-1185">Reference proteome</keyword>
<dbReference type="Gene3D" id="1.20.1250.20">
    <property type="entry name" value="MFS general substrate transporter like domains"/>
    <property type="match status" value="1"/>
</dbReference>